<evidence type="ECO:0000256" key="2">
    <source>
        <dbReference type="SAM" id="MobiDB-lite"/>
    </source>
</evidence>
<dbReference type="SUPFAM" id="SSF53335">
    <property type="entry name" value="S-adenosyl-L-methionine-dependent methyltransferases"/>
    <property type="match status" value="1"/>
</dbReference>
<dbReference type="EMBL" id="MU839003">
    <property type="protein sequence ID" value="KAK1769390.1"/>
    <property type="molecule type" value="Genomic_DNA"/>
</dbReference>
<evidence type="ECO:0000256" key="1">
    <source>
        <dbReference type="ARBA" id="ARBA00038158"/>
    </source>
</evidence>
<keyword evidence="4" id="KW-1185">Reference proteome</keyword>
<keyword evidence="3" id="KW-0489">Methyltransferase</keyword>
<organism evidence="3 4">
    <name type="scientific">Phialemonium atrogriseum</name>
    <dbReference type="NCBI Taxonomy" id="1093897"/>
    <lineage>
        <taxon>Eukaryota</taxon>
        <taxon>Fungi</taxon>
        <taxon>Dikarya</taxon>
        <taxon>Ascomycota</taxon>
        <taxon>Pezizomycotina</taxon>
        <taxon>Sordariomycetes</taxon>
        <taxon>Sordariomycetidae</taxon>
        <taxon>Cephalothecales</taxon>
        <taxon>Cephalothecaceae</taxon>
        <taxon>Phialemonium</taxon>
    </lineage>
</organism>
<dbReference type="CDD" id="cd02440">
    <property type="entry name" value="AdoMet_MTases"/>
    <property type="match status" value="1"/>
</dbReference>
<dbReference type="GO" id="GO:0008168">
    <property type="term" value="F:methyltransferase activity"/>
    <property type="evidence" value="ECO:0007669"/>
    <property type="project" value="UniProtKB-KW"/>
</dbReference>
<dbReference type="Proteomes" id="UP001244011">
    <property type="component" value="Unassembled WGS sequence"/>
</dbReference>
<name>A0AAJ0C3Q9_9PEZI</name>
<dbReference type="PANTHER" id="PTHR43591">
    <property type="entry name" value="METHYLTRANSFERASE"/>
    <property type="match status" value="1"/>
</dbReference>
<protein>
    <submittedName>
        <fullName evidence="3">S-adenosyl-L-methionine-dependent methyltransferase</fullName>
    </submittedName>
</protein>
<dbReference type="InterPro" id="IPR029063">
    <property type="entry name" value="SAM-dependent_MTases_sf"/>
</dbReference>
<comment type="similarity">
    <text evidence="1">Belongs to the methyltransferase superfamily. LaeA methyltransferase family.</text>
</comment>
<gene>
    <name evidence="3" type="ORF">QBC33DRAFT_447751</name>
</gene>
<dbReference type="GeneID" id="85307628"/>
<dbReference type="Gene3D" id="3.40.50.150">
    <property type="entry name" value="Vaccinia Virus protein VP39"/>
    <property type="match status" value="1"/>
</dbReference>
<comment type="caution">
    <text evidence="3">The sequence shown here is derived from an EMBL/GenBank/DDBJ whole genome shotgun (WGS) entry which is preliminary data.</text>
</comment>
<keyword evidence="3" id="KW-0808">Transferase</keyword>
<accession>A0AAJ0C3Q9</accession>
<proteinExistence type="inferred from homology"/>
<reference evidence="3" key="1">
    <citation type="submission" date="2023-06" db="EMBL/GenBank/DDBJ databases">
        <title>Genome-scale phylogeny and comparative genomics of the fungal order Sordariales.</title>
        <authorList>
            <consortium name="Lawrence Berkeley National Laboratory"/>
            <person name="Hensen N."/>
            <person name="Bonometti L."/>
            <person name="Westerberg I."/>
            <person name="Brannstrom I.O."/>
            <person name="Guillou S."/>
            <person name="Cros-Aarteil S."/>
            <person name="Calhoun S."/>
            <person name="Haridas S."/>
            <person name="Kuo A."/>
            <person name="Mondo S."/>
            <person name="Pangilinan J."/>
            <person name="Riley R."/>
            <person name="Labutti K."/>
            <person name="Andreopoulos B."/>
            <person name="Lipzen A."/>
            <person name="Chen C."/>
            <person name="Yanf M."/>
            <person name="Daum C."/>
            <person name="Ng V."/>
            <person name="Clum A."/>
            <person name="Steindorff A."/>
            <person name="Ohm R."/>
            <person name="Martin F."/>
            <person name="Silar P."/>
            <person name="Natvig D."/>
            <person name="Lalanne C."/>
            <person name="Gautier V."/>
            <person name="Ament-Velasquez S.L."/>
            <person name="Kruys A."/>
            <person name="Hutchinson M.I."/>
            <person name="Powell A.J."/>
            <person name="Barry K."/>
            <person name="Miller A.N."/>
            <person name="Grigoriev I.V."/>
            <person name="Debuchy R."/>
            <person name="Gladieux P."/>
            <person name="Thoren M.H."/>
            <person name="Johannesson H."/>
        </authorList>
    </citation>
    <scope>NUCLEOTIDE SEQUENCE</scope>
    <source>
        <strain evidence="3">8032-3</strain>
    </source>
</reference>
<sequence length="424" mass="47681">MSAELESILEPDPSLVAGLEVDMNGNNDGINGSDANAIPNYGTSIYPRVQLAYQVEHPFGNAGDSATIDSSRTLYAEDIDYVWENGRRYCGDYCMPNDANEQTRQYVLHQAYLKLLDLELTTVQLHNPEHILDIGTGIGEWAIGVAEKYPNCEVFGTDIAAIQPTDQVPFNVEFQIEDAREEWIRPADSFDLVHLRNMAGAFSDWSFIYQQAFACLKPGGYIEIMDFDDHWGSENFLDWFPEGSPVEVMATALREAAILDGRPKGVSHMDQQLLMDVGFVDIHQSRHDLPVGRRENSKFGDDWLFALVTGVEATCFRLLTKYKGWDAESVRDLCDRVSRDLMKMAEDPKRAKGFVVKIRVLVGRKPEMPGQWTAQALGEHGEIRDYSGDESTIESLSRCRSYATETEREAKSETEVEMEPAPPT</sequence>
<evidence type="ECO:0000313" key="3">
    <source>
        <dbReference type="EMBL" id="KAK1769390.1"/>
    </source>
</evidence>
<feature type="region of interest" description="Disordered" evidence="2">
    <location>
        <begin position="397"/>
        <end position="424"/>
    </location>
</feature>
<dbReference type="AlphaFoldDB" id="A0AAJ0C3Q9"/>
<dbReference type="RefSeq" id="XP_060285603.1">
    <property type="nucleotide sequence ID" value="XM_060424441.1"/>
</dbReference>
<dbReference type="Pfam" id="PF13489">
    <property type="entry name" value="Methyltransf_23"/>
    <property type="match status" value="1"/>
</dbReference>
<dbReference type="PANTHER" id="PTHR43591:SF105">
    <property type="entry name" value="METHYLTRANSFERASE DOMAIN-CONTAINING PROTEIN-RELATED"/>
    <property type="match status" value="1"/>
</dbReference>
<feature type="compositionally biased region" description="Basic and acidic residues" evidence="2">
    <location>
        <begin position="405"/>
        <end position="414"/>
    </location>
</feature>
<evidence type="ECO:0000313" key="4">
    <source>
        <dbReference type="Proteomes" id="UP001244011"/>
    </source>
</evidence>
<dbReference type="GO" id="GO:0032259">
    <property type="term" value="P:methylation"/>
    <property type="evidence" value="ECO:0007669"/>
    <property type="project" value="UniProtKB-KW"/>
</dbReference>